<dbReference type="Pfam" id="PF00571">
    <property type="entry name" value="CBS"/>
    <property type="match status" value="2"/>
</dbReference>
<dbReference type="SUPFAM" id="SSF54631">
    <property type="entry name" value="CBS-domain pair"/>
    <property type="match status" value="1"/>
</dbReference>
<dbReference type="AlphaFoldDB" id="A0A5M8FRQ9"/>
<dbReference type="OrthoDB" id="9797674at2"/>
<dbReference type="Gene3D" id="3.30.465.10">
    <property type="match status" value="1"/>
</dbReference>
<dbReference type="PANTHER" id="PTHR22777">
    <property type="entry name" value="HEMOLYSIN-RELATED"/>
    <property type="match status" value="1"/>
</dbReference>
<feature type="domain" description="CBS" evidence="10">
    <location>
        <begin position="136"/>
        <end position="193"/>
    </location>
</feature>
<accession>A0A5M8FRQ9</accession>
<dbReference type="GO" id="GO:0050660">
    <property type="term" value="F:flavin adenine dinucleotide binding"/>
    <property type="evidence" value="ECO:0007669"/>
    <property type="project" value="InterPro"/>
</dbReference>
<evidence type="ECO:0000256" key="5">
    <source>
        <dbReference type="ARBA" id="ARBA00023122"/>
    </source>
</evidence>
<comment type="caution">
    <text evidence="11">The sequence shown here is derived from an EMBL/GenBank/DDBJ whole genome shotgun (WGS) entry which is preliminary data.</text>
</comment>
<dbReference type="SUPFAM" id="SSF56176">
    <property type="entry name" value="FAD-binding/transporter-associated domain-like"/>
    <property type="match status" value="1"/>
</dbReference>
<protein>
    <recommendedName>
        <fullName evidence="8">Magnesium and cobalt efflux protein CorC</fullName>
    </recommendedName>
</protein>
<reference evidence="11 12" key="1">
    <citation type="submission" date="2019-09" db="EMBL/GenBank/DDBJ databases">
        <title>Whole-genome sequence of the purple sulfur bacterium Thiohalocapsa marina DSM 19078.</title>
        <authorList>
            <person name="Kyndt J.A."/>
            <person name="Meyer T.E."/>
        </authorList>
    </citation>
    <scope>NUCLEOTIDE SEQUENCE [LARGE SCALE GENOMIC DNA]</scope>
    <source>
        <strain evidence="11 12">DSM 19078</strain>
    </source>
</reference>
<evidence type="ECO:0000256" key="9">
    <source>
        <dbReference type="PROSITE-ProRule" id="PRU00703"/>
    </source>
</evidence>
<keyword evidence="12" id="KW-1185">Reference proteome</keyword>
<dbReference type="SMART" id="SM00116">
    <property type="entry name" value="CBS"/>
    <property type="match status" value="2"/>
</dbReference>
<gene>
    <name evidence="11" type="ORF">F2Q65_13490</name>
</gene>
<dbReference type="EMBL" id="VWXX01000024">
    <property type="protein sequence ID" value="KAA6184082.1"/>
    <property type="molecule type" value="Genomic_DNA"/>
</dbReference>
<dbReference type="CDD" id="cd04590">
    <property type="entry name" value="CBS_pair_CorC_HlyC_assoc"/>
    <property type="match status" value="1"/>
</dbReference>
<comment type="function">
    <text evidence="7">Plays a role in the transport of magnesium and cobalt ions.</text>
</comment>
<evidence type="ECO:0000313" key="11">
    <source>
        <dbReference type="EMBL" id="KAA6184082.1"/>
    </source>
</evidence>
<evidence type="ECO:0000256" key="2">
    <source>
        <dbReference type="ARBA" id="ARBA00022448"/>
    </source>
</evidence>
<dbReference type="Pfam" id="PF03471">
    <property type="entry name" value="CorC_HlyC"/>
    <property type="match status" value="1"/>
</dbReference>
<dbReference type="Proteomes" id="UP000322981">
    <property type="component" value="Unassembled WGS sequence"/>
</dbReference>
<evidence type="ECO:0000256" key="7">
    <source>
        <dbReference type="ARBA" id="ARBA00037273"/>
    </source>
</evidence>
<dbReference type="InterPro" id="IPR054115">
    <property type="entry name" value="CorC_N"/>
</dbReference>
<evidence type="ECO:0000256" key="6">
    <source>
        <dbReference type="ARBA" id="ARBA00023285"/>
    </source>
</evidence>
<dbReference type="InterPro" id="IPR046342">
    <property type="entry name" value="CBS_dom_sf"/>
</dbReference>
<dbReference type="FunFam" id="3.10.580.10:FF:000002">
    <property type="entry name" value="Magnesium/cobalt efflux protein CorC"/>
    <property type="match status" value="1"/>
</dbReference>
<keyword evidence="6" id="KW-0170">Cobalt</keyword>
<keyword evidence="4" id="KW-0460">Magnesium</keyword>
<comment type="similarity">
    <text evidence="1">Belongs to the UPF0053 family.</text>
</comment>
<dbReference type="InterPro" id="IPR005170">
    <property type="entry name" value="Transptr-assoc_dom"/>
</dbReference>
<dbReference type="PANTHER" id="PTHR22777:SF27">
    <property type="entry name" value="MAGNESIUM AND COBALT EFFLUX PROTEIN CORC"/>
    <property type="match status" value="1"/>
</dbReference>
<proteinExistence type="inferred from homology"/>
<evidence type="ECO:0000256" key="1">
    <source>
        <dbReference type="ARBA" id="ARBA00006337"/>
    </source>
</evidence>
<keyword evidence="5 9" id="KW-0129">CBS domain</keyword>
<organism evidence="11 12">
    <name type="scientific">Thiohalocapsa marina</name>
    <dbReference type="NCBI Taxonomy" id="424902"/>
    <lineage>
        <taxon>Bacteria</taxon>
        <taxon>Pseudomonadati</taxon>
        <taxon>Pseudomonadota</taxon>
        <taxon>Gammaproteobacteria</taxon>
        <taxon>Chromatiales</taxon>
        <taxon>Chromatiaceae</taxon>
        <taxon>Thiohalocapsa</taxon>
    </lineage>
</organism>
<evidence type="ECO:0000256" key="8">
    <source>
        <dbReference type="ARBA" id="ARBA00040729"/>
    </source>
</evidence>
<keyword evidence="2" id="KW-0813">Transport</keyword>
<keyword evidence="3" id="KW-0677">Repeat</keyword>
<dbReference type="PROSITE" id="PS51371">
    <property type="entry name" value="CBS"/>
    <property type="match status" value="2"/>
</dbReference>
<dbReference type="GO" id="GO:0005886">
    <property type="term" value="C:plasma membrane"/>
    <property type="evidence" value="ECO:0007669"/>
    <property type="project" value="TreeGrafter"/>
</dbReference>
<dbReference type="InterPro" id="IPR044751">
    <property type="entry name" value="Ion_transp-like_CBS"/>
</dbReference>
<dbReference type="InterPro" id="IPR016169">
    <property type="entry name" value="FAD-bd_PCMH_sub2"/>
</dbReference>
<sequence length="293" mass="32717">MTSDRSSNGSRPKGWKKRICQLLGSEPQTKEHLVEVLQDAERRALLDHDALGMLEGVLQVSDLRVGDIMIPRAEMVSVRRDDPLERILETAVESAHSRFPVTGDDKGEVLGILLAKDLLAFCTEGGRRQTFNIRDHVRSAVFVPESKRLNVLLKEFRSSRNHMAIVVDEYGAASGLVTIEDVLEQIVGDIEDEHDHDEGAFIFKRGKGEYTVKARTTVEDFNEYFHSALEGGDFDTIGGLVVNAFGRLPARGERVELDGFRFTIMRADSRRVHLLTVRPSPPLQGRAPDQSSV</sequence>
<dbReference type="InterPro" id="IPR036318">
    <property type="entry name" value="FAD-bd_PCMH-like_sf"/>
</dbReference>
<dbReference type="InterPro" id="IPR000644">
    <property type="entry name" value="CBS_dom"/>
</dbReference>
<dbReference type="SMART" id="SM01091">
    <property type="entry name" value="CorC_HlyC"/>
    <property type="match status" value="1"/>
</dbReference>
<evidence type="ECO:0000256" key="4">
    <source>
        <dbReference type="ARBA" id="ARBA00022842"/>
    </source>
</evidence>
<feature type="domain" description="CBS" evidence="10">
    <location>
        <begin position="69"/>
        <end position="130"/>
    </location>
</feature>
<name>A0A5M8FRQ9_9GAMM</name>
<dbReference type="Pfam" id="PF21917">
    <property type="entry name" value="NMB0537_N"/>
    <property type="match status" value="1"/>
</dbReference>
<evidence type="ECO:0000313" key="12">
    <source>
        <dbReference type="Proteomes" id="UP000322981"/>
    </source>
</evidence>
<evidence type="ECO:0000256" key="3">
    <source>
        <dbReference type="ARBA" id="ARBA00022737"/>
    </source>
</evidence>
<dbReference type="RefSeq" id="WP_150093936.1">
    <property type="nucleotide sequence ID" value="NZ_JBFUOH010000053.1"/>
</dbReference>
<dbReference type="Gene3D" id="3.10.580.10">
    <property type="entry name" value="CBS-domain"/>
    <property type="match status" value="1"/>
</dbReference>
<evidence type="ECO:0000259" key="10">
    <source>
        <dbReference type="PROSITE" id="PS51371"/>
    </source>
</evidence>